<dbReference type="PRINTS" id="PR00458">
    <property type="entry name" value="PEROXIDASE"/>
</dbReference>
<dbReference type="GO" id="GO:0016779">
    <property type="term" value="F:nucleotidyltransferase activity"/>
    <property type="evidence" value="ECO:0007669"/>
    <property type="project" value="UniProtKB-KW"/>
</dbReference>
<evidence type="ECO:0000256" key="7">
    <source>
        <dbReference type="ARBA" id="ARBA00022723"/>
    </source>
</evidence>
<dbReference type="Gene3D" id="1.10.520.10">
    <property type="match status" value="2"/>
</dbReference>
<keyword evidence="6" id="KW-0349">Heme</keyword>
<evidence type="ECO:0000256" key="11">
    <source>
        <dbReference type="PIRSR" id="PIRSR600823-3"/>
    </source>
</evidence>
<dbReference type="InterPro" id="IPR043502">
    <property type="entry name" value="DNA/RNA_pol_sf"/>
</dbReference>
<dbReference type="AlphaFoldDB" id="A0A445FSL3"/>
<organism evidence="18 19">
    <name type="scientific">Glycine soja</name>
    <name type="common">Wild soybean</name>
    <dbReference type="NCBI Taxonomy" id="3848"/>
    <lineage>
        <taxon>Eukaryota</taxon>
        <taxon>Viridiplantae</taxon>
        <taxon>Streptophyta</taxon>
        <taxon>Embryophyta</taxon>
        <taxon>Tracheophyta</taxon>
        <taxon>Spermatophyta</taxon>
        <taxon>Magnoliopsida</taxon>
        <taxon>eudicotyledons</taxon>
        <taxon>Gunneridae</taxon>
        <taxon>Pentapetalae</taxon>
        <taxon>rosids</taxon>
        <taxon>fabids</taxon>
        <taxon>Fabales</taxon>
        <taxon>Fabaceae</taxon>
        <taxon>Papilionoideae</taxon>
        <taxon>50 kb inversion clade</taxon>
        <taxon>NPAAA clade</taxon>
        <taxon>indigoferoid/millettioid clade</taxon>
        <taxon>Phaseoleae</taxon>
        <taxon>Glycine</taxon>
        <taxon>Glycine subgen. Soja</taxon>
    </lineage>
</organism>
<protein>
    <recommendedName>
        <fullName evidence="4">peroxidase</fullName>
        <ecNumber evidence="4">1.11.1.7</ecNumber>
    </recommendedName>
</protein>
<dbReference type="Pfam" id="PF07727">
    <property type="entry name" value="RVT_2"/>
    <property type="match status" value="1"/>
</dbReference>
<evidence type="ECO:0000256" key="13">
    <source>
        <dbReference type="PIRSR" id="PIRSR600823-5"/>
    </source>
</evidence>
<feature type="disulfide bond" evidence="13">
    <location>
        <begin position="530"/>
        <end position="535"/>
    </location>
</feature>
<feature type="binding site" evidence="11">
    <location>
        <position position="536"/>
    </location>
    <ligand>
        <name>Ca(2+)</name>
        <dbReference type="ChEBI" id="CHEBI:29108"/>
        <label>1</label>
    </ligand>
</feature>
<name>A0A445FSL3_GLYSO</name>
<keyword evidence="16" id="KW-0812">Transmembrane</keyword>
<dbReference type="InterPro" id="IPR010255">
    <property type="entry name" value="Haem_peroxidase_sf"/>
</dbReference>
<evidence type="ECO:0000256" key="3">
    <source>
        <dbReference type="ARBA" id="ARBA00002322"/>
    </source>
</evidence>
<evidence type="ECO:0000313" key="18">
    <source>
        <dbReference type="EMBL" id="RZB51872.1"/>
    </source>
</evidence>
<keyword evidence="13" id="KW-1015">Disulfide bond</keyword>
<accession>A0A445FSL3</accession>
<evidence type="ECO:0000259" key="17">
    <source>
        <dbReference type="PROSITE" id="PS50873"/>
    </source>
</evidence>
<dbReference type="InterPro" id="IPR002016">
    <property type="entry name" value="Haem_peroxidase"/>
</dbReference>
<feature type="domain" description="Plant heme peroxidase family profile" evidence="17">
    <location>
        <begin position="482"/>
        <end position="754"/>
    </location>
</feature>
<feature type="binding site" evidence="11">
    <location>
        <position position="677"/>
    </location>
    <ligand>
        <name>Ca(2+)</name>
        <dbReference type="ChEBI" id="CHEBI:29108"/>
        <label>2</label>
    </ligand>
</feature>
<evidence type="ECO:0000256" key="8">
    <source>
        <dbReference type="ARBA" id="ARBA00023002"/>
    </source>
</evidence>
<dbReference type="GO" id="GO:0046872">
    <property type="term" value="F:metal ion binding"/>
    <property type="evidence" value="ECO:0007669"/>
    <property type="project" value="UniProtKB-KW"/>
</dbReference>
<evidence type="ECO:0000256" key="16">
    <source>
        <dbReference type="SAM" id="Phobius"/>
    </source>
</evidence>
<dbReference type="GO" id="GO:0006979">
    <property type="term" value="P:response to oxidative stress"/>
    <property type="evidence" value="ECO:0007669"/>
    <property type="project" value="InterPro"/>
</dbReference>
<feature type="binding site" evidence="11">
    <location>
        <position position="550"/>
    </location>
    <ligand>
        <name>Ca(2+)</name>
        <dbReference type="ChEBI" id="CHEBI:29108"/>
        <label>1</label>
    </ligand>
</feature>
<dbReference type="Pfam" id="PF00141">
    <property type="entry name" value="peroxidase"/>
    <property type="match status" value="2"/>
</dbReference>
<evidence type="ECO:0000256" key="14">
    <source>
        <dbReference type="RuleBase" id="RU004241"/>
    </source>
</evidence>
<dbReference type="PRINTS" id="PR00461">
    <property type="entry name" value="PLPEROXIDASE"/>
</dbReference>
<dbReference type="EC" id="1.11.1.7" evidence="4"/>
<dbReference type="InterPro" id="IPR019794">
    <property type="entry name" value="Peroxidases_AS"/>
</dbReference>
<dbReference type="SUPFAM" id="SSF53187">
    <property type="entry name" value="Zn-dependent exopeptidases"/>
    <property type="match status" value="1"/>
</dbReference>
<feature type="binding site" evidence="11">
    <location>
        <position position="674"/>
    </location>
    <ligand>
        <name>Ca(2+)</name>
        <dbReference type="ChEBI" id="CHEBI:29108"/>
        <label>2</label>
    </ligand>
</feature>
<feature type="region of interest" description="Disordered" evidence="15">
    <location>
        <begin position="740"/>
        <end position="784"/>
    </location>
</feature>
<comment type="cofactor">
    <cofactor evidence="11">
        <name>Ca(2+)</name>
        <dbReference type="ChEBI" id="CHEBI:29108"/>
    </cofactor>
    <text evidence="11">Binds 2 calcium ions per subunit.</text>
</comment>
<evidence type="ECO:0000256" key="15">
    <source>
        <dbReference type="SAM" id="MobiDB-lite"/>
    </source>
</evidence>
<keyword evidence="18" id="KW-0548">Nucleotidyltransferase</keyword>
<dbReference type="Proteomes" id="UP000289340">
    <property type="component" value="Chromosome 18"/>
</dbReference>
<feature type="disulfide bond" evidence="13">
    <location>
        <begin position="630"/>
        <end position="660"/>
    </location>
</feature>
<comment type="catalytic activity">
    <reaction evidence="1">
        <text>2 a phenolic donor + H2O2 = 2 a phenolic radical donor + 2 H2O</text>
        <dbReference type="Rhea" id="RHEA:56136"/>
        <dbReference type="ChEBI" id="CHEBI:15377"/>
        <dbReference type="ChEBI" id="CHEBI:16240"/>
        <dbReference type="ChEBI" id="CHEBI:139520"/>
        <dbReference type="ChEBI" id="CHEBI:139521"/>
        <dbReference type="EC" id="1.11.1.7"/>
    </reaction>
</comment>
<feature type="site" description="Transition state stabilizer" evidence="12">
    <location>
        <position position="524"/>
    </location>
</feature>
<dbReference type="EMBL" id="QZWG01000018">
    <property type="protein sequence ID" value="RZB51872.1"/>
    <property type="molecule type" value="Genomic_DNA"/>
</dbReference>
<feature type="transmembrane region" description="Helical" evidence="16">
    <location>
        <begin position="990"/>
        <end position="1017"/>
    </location>
</feature>
<dbReference type="Pfam" id="PF04389">
    <property type="entry name" value="Peptidase_M28"/>
    <property type="match status" value="1"/>
</dbReference>
<comment type="caution">
    <text evidence="18">The sequence shown here is derived from an EMBL/GenBank/DDBJ whole genome shotgun (WGS) entry which is preliminary data.</text>
</comment>
<dbReference type="PANTHER" id="PTHR31517">
    <property type="match status" value="1"/>
</dbReference>
<evidence type="ECO:0000256" key="10">
    <source>
        <dbReference type="PIRSR" id="PIRSR600823-1"/>
    </source>
</evidence>
<comment type="function">
    <text evidence="3">Removal of H(2)O(2), oxidation of toxic reductants, biosynthesis and degradation of lignin, suberization, auxin catabolism, response to environmental stresses such as wounding, pathogen attack and oxidative stress. These functions might be dependent on each isozyme/isoform in each plant tissue.</text>
</comment>
<evidence type="ECO:0000313" key="19">
    <source>
        <dbReference type="Proteomes" id="UP000289340"/>
    </source>
</evidence>
<evidence type="ECO:0000256" key="5">
    <source>
        <dbReference type="ARBA" id="ARBA00022559"/>
    </source>
</evidence>
<dbReference type="GO" id="GO:0020037">
    <property type="term" value="F:heme binding"/>
    <property type="evidence" value="ECO:0007669"/>
    <property type="project" value="InterPro"/>
</dbReference>
<feature type="binding site" evidence="11">
    <location>
        <position position="682"/>
    </location>
    <ligand>
        <name>Ca(2+)</name>
        <dbReference type="ChEBI" id="CHEBI:29108"/>
        <label>2</label>
    </ligand>
</feature>
<feature type="compositionally biased region" description="Low complexity" evidence="15">
    <location>
        <begin position="748"/>
        <end position="759"/>
    </location>
</feature>
<keyword evidence="19" id="KW-1185">Reference proteome</keyword>
<dbReference type="SUPFAM" id="SSF56672">
    <property type="entry name" value="DNA/RNA polymerases"/>
    <property type="match status" value="1"/>
</dbReference>
<keyword evidence="16" id="KW-0472">Membrane</keyword>
<evidence type="ECO:0000256" key="1">
    <source>
        <dbReference type="ARBA" id="ARBA00000189"/>
    </source>
</evidence>
<reference evidence="18 19" key="1">
    <citation type="submission" date="2018-09" db="EMBL/GenBank/DDBJ databases">
        <title>A high-quality reference genome of wild soybean provides a powerful tool to mine soybean genomes.</title>
        <authorList>
            <person name="Xie M."/>
            <person name="Chung C.Y.L."/>
            <person name="Li M.-W."/>
            <person name="Wong F.-L."/>
            <person name="Chan T.-F."/>
            <person name="Lam H.-M."/>
        </authorList>
    </citation>
    <scope>NUCLEOTIDE SEQUENCE [LARGE SCALE GENOMIC DNA]</scope>
    <source>
        <strain evidence="19">cv. W05</strain>
        <tissue evidence="18">Hypocotyl of etiolated seedlings</tissue>
    </source>
</reference>
<sequence>MDVKTTFLNGDLEEEVYMKQPEGFLSSVGEHLVYKLNKSICGLKQASHQWYLKFHEVICSFSFEENVMDHCIYQKVSGSKICFLVLYVDDILLATNDKGMLYEVKQFLSKNFHIKDMGEASYVIGIKIHRERSRGILGLSQETYINKVLERFDMKDCSPSVAPIVKGDKLALSQCPKNDFEREKMKNIPYASAVGSLMYAQVCTRPDIVFAVGVLGRYQSNPGIDHWKAAKKVMRYLQGTKDYMLMYKQTDCLEVIGYSDSDFAGCVDSRRSTSGYIFMLAGGAVSWRSAKQTLTATSTMEAEFVSCFEATSHGVWLKSFISGLRVVDFISRPLKLYCDNFAAVFMAKNNKSGSRSKHIDIKYLAIRKRVKEKKVVIKHVNTELMIADPLTKGMPPKNFKDHDGVLSILYHQTRFSIKKNTPSIQSSKGLEEQNYLQVCVCAASRSICNGWRPNVTLANNHNHHDLYQPYHVPPLPLPILLSLDPNPAHHQLLPKNCPKFSDIVRKAVTHKQLSTPTTAGAMLRLFFHNCMVGSCDTSIFVTSNTFNKAEHDAAVNLPLSGDGFDAVARAKAPSSLSALASPPVPTSWPWPHTISLLQSVAPPLISASVGKTPSNQKPLTLKTNSPYQPCLCQKLFNFNKNSEIDPAYNPDYAAGLKKLCQNYTKDPSMSAFNDVITPTKFDNMYYKNLRKGMGLLATDSAMFDDSRSRPFVDRYADDEKKFFQDFARAMEKLSVLQVKTEGKGEVRSSSSSEGSSSGEASEEESSSNGAEIRTTAYVGNPRRRGRQEGFSEIETFKHVRALTQLGPHPVGSEALQYVLTACENIKKTALWEVDVMDIFHAKLGEGRGDDFLVGSIVGALIFMEKGVMLELARGISQWPHGLERAVIFLFNTGEEEGLNGAHSFITQHPWSKTIRVAIDLEAMGIGGKSIIFQNDKLELLKTGSLQHLGGNMFAFLFHIGASSHIPEGNSTQSEEDISKNNAIYFDILSLIIWVTSLVMGGIPAAASLALPCLSVLLM</sequence>
<keyword evidence="5 18" id="KW-0575">Peroxidase</keyword>
<feature type="active site" description="Proton acceptor" evidence="10">
    <location>
        <position position="528"/>
    </location>
</feature>
<evidence type="ECO:0000256" key="2">
    <source>
        <dbReference type="ARBA" id="ARBA00001970"/>
    </source>
</evidence>
<dbReference type="GO" id="GO:0140825">
    <property type="term" value="F:lactoperoxidase activity"/>
    <property type="evidence" value="ECO:0007669"/>
    <property type="project" value="UniProtKB-EC"/>
</dbReference>
<keyword evidence="8 18" id="KW-0560">Oxidoreductase</keyword>
<proteinExistence type="inferred from homology"/>
<dbReference type="InterPro" id="IPR000823">
    <property type="entry name" value="Peroxidase_pln"/>
</dbReference>
<dbReference type="InterPro" id="IPR013103">
    <property type="entry name" value="RVT_2"/>
</dbReference>
<feature type="binding site" evidence="11">
    <location>
        <position position="538"/>
    </location>
    <ligand>
        <name>Ca(2+)</name>
        <dbReference type="ChEBI" id="CHEBI:29108"/>
        <label>1</label>
    </ligand>
</feature>
<dbReference type="PROSITE" id="PS50873">
    <property type="entry name" value="PEROXIDASE_4"/>
    <property type="match status" value="1"/>
</dbReference>
<dbReference type="InterPro" id="IPR007484">
    <property type="entry name" value="Peptidase_M28"/>
</dbReference>
<keyword evidence="9" id="KW-0408">Iron</keyword>
<keyword evidence="7 11" id="KW-0479">Metal-binding</keyword>
<dbReference type="SUPFAM" id="SSF48113">
    <property type="entry name" value="Heme-dependent peroxidases"/>
    <property type="match status" value="1"/>
</dbReference>
<comment type="cofactor">
    <cofactor evidence="2">
        <name>heme b</name>
        <dbReference type="ChEBI" id="CHEBI:60344"/>
    </cofactor>
</comment>
<dbReference type="PROSITE" id="PS00436">
    <property type="entry name" value="PEROXIDASE_2"/>
    <property type="match status" value="1"/>
</dbReference>
<evidence type="ECO:0000256" key="4">
    <source>
        <dbReference type="ARBA" id="ARBA00012313"/>
    </source>
</evidence>
<dbReference type="Gene3D" id="1.10.420.10">
    <property type="entry name" value="Peroxidase, domain 2"/>
    <property type="match status" value="1"/>
</dbReference>
<dbReference type="Gene3D" id="3.40.630.10">
    <property type="entry name" value="Zn peptidases"/>
    <property type="match status" value="1"/>
</dbReference>
<keyword evidence="16" id="KW-1133">Transmembrane helix</keyword>
<gene>
    <name evidence="18" type="ORF">D0Y65_048341</name>
</gene>
<evidence type="ECO:0000256" key="6">
    <source>
        <dbReference type="ARBA" id="ARBA00022617"/>
    </source>
</evidence>
<evidence type="ECO:0000256" key="12">
    <source>
        <dbReference type="PIRSR" id="PIRSR600823-4"/>
    </source>
</evidence>
<feature type="binding site" evidence="11">
    <location>
        <position position="532"/>
    </location>
    <ligand>
        <name>Ca(2+)</name>
        <dbReference type="ChEBI" id="CHEBI:29108"/>
        <label>1</label>
    </ligand>
</feature>
<evidence type="ECO:0000256" key="9">
    <source>
        <dbReference type="ARBA" id="ARBA00023004"/>
    </source>
</evidence>
<dbReference type="CDD" id="cd09272">
    <property type="entry name" value="RNase_HI_RT_Ty1"/>
    <property type="match status" value="1"/>
</dbReference>
<comment type="similarity">
    <text evidence="14">Belongs to the peroxidase family.</text>
</comment>
<keyword evidence="18" id="KW-0808">Transferase</keyword>
<dbReference type="PANTHER" id="PTHR31517:SF17">
    <property type="entry name" value="PEROXIDASE 6"/>
    <property type="match status" value="1"/>
</dbReference>
<keyword evidence="11" id="KW-0106">Calcium</keyword>